<dbReference type="InterPro" id="IPR032783">
    <property type="entry name" value="AraC_lig"/>
</dbReference>
<protein>
    <submittedName>
        <fullName evidence="5">AraC family transcriptional regulator</fullName>
    </submittedName>
</protein>
<dbReference type="PROSITE" id="PS01124">
    <property type="entry name" value="HTH_ARAC_FAMILY_2"/>
    <property type="match status" value="1"/>
</dbReference>
<evidence type="ECO:0000259" key="4">
    <source>
        <dbReference type="PROSITE" id="PS01124"/>
    </source>
</evidence>
<dbReference type="Gene3D" id="1.10.10.60">
    <property type="entry name" value="Homeodomain-like"/>
    <property type="match status" value="2"/>
</dbReference>
<dbReference type="InterPro" id="IPR050204">
    <property type="entry name" value="AraC_XylS_family_regulators"/>
</dbReference>
<dbReference type="STRING" id="656179.AB870_09250"/>
<dbReference type="Pfam" id="PF12833">
    <property type="entry name" value="HTH_18"/>
    <property type="match status" value="1"/>
</dbReference>
<dbReference type="InterPro" id="IPR018062">
    <property type="entry name" value="HTH_AraC-typ_CS"/>
</dbReference>
<evidence type="ECO:0000313" key="5">
    <source>
        <dbReference type="EMBL" id="AKM32697.1"/>
    </source>
</evidence>
<dbReference type="GO" id="GO:0003700">
    <property type="term" value="F:DNA-binding transcription factor activity"/>
    <property type="evidence" value="ECO:0007669"/>
    <property type="project" value="InterPro"/>
</dbReference>
<dbReference type="PATRIC" id="fig|656179.3.peg.1977"/>
<dbReference type="GO" id="GO:0043565">
    <property type="term" value="F:sequence-specific DNA binding"/>
    <property type="evidence" value="ECO:0007669"/>
    <property type="project" value="InterPro"/>
</dbReference>
<keyword evidence="3" id="KW-0804">Transcription</keyword>
<dbReference type="RefSeq" id="WP_047908510.1">
    <property type="nucleotide sequence ID" value="NZ_CP011807.3"/>
</dbReference>
<sequence>MDALSDVLSTLRVSSALSSRFEGQGAWALRFPAYKHIKFGSVLSGQVYLWPDGDAPIRLEEGDFYLLTDGRPFHVASDPACRPGDGVSTVRSRRGADGIARHYCDGEGVAVGMTSGRFTFENDVSDVLLRHLPPLIHLRASNVGSGALAHVLSLLRLESSDLHIGGEVARSSLAALALVHLLRAYLGKSSEPAGWLGALSDAKIGKALSAMHEAPDKRWTVDSLARTVAMSRTAFANRFRERVGETPLEYLNRWRMVLARTALKDTDESLTEIATKIGYLSDTAFSIAFKRNAGVSPGRFRSTAKGQAIHRAADL</sequence>
<dbReference type="OrthoDB" id="9789899at2"/>
<evidence type="ECO:0000313" key="6">
    <source>
        <dbReference type="Proteomes" id="UP000035651"/>
    </source>
</evidence>
<dbReference type="Proteomes" id="UP000035651">
    <property type="component" value="Chromosome"/>
</dbReference>
<reference evidence="5" key="1">
    <citation type="submission" date="2016-06" db="EMBL/GenBank/DDBJ databases">
        <title>Complete Genome Sequence of Pandoraea faecigallinarum DSM-23572.</title>
        <authorList>
            <person name="Yong D."/>
            <person name="Ee R."/>
            <person name="Lim Y.-L."/>
            <person name="Yin W.-F."/>
            <person name="Chan K.-G."/>
        </authorList>
    </citation>
    <scope>NUCLEOTIDE SEQUENCE</scope>
    <source>
        <strain evidence="5">DSM 23572</strain>
    </source>
</reference>
<dbReference type="AlphaFoldDB" id="A0A0H3WYA5"/>
<dbReference type="SMART" id="SM00342">
    <property type="entry name" value="HTH_ARAC"/>
    <property type="match status" value="1"/>
</dbReference>
<proteinExistence type="predicted"/>
<dbReference type="KEGG" id="pfg:AB870_09250"/>
<accession>A0A0H3WYA5</accession>
<dbReference type="Pfam" id="PF12852">
    <property type="entry name" value="Cupin_6"/>
    <property type="match status" value="1"/>
</dbReference>
<dbReference type="SUPFAM" id="SSF46689">
    <property type="entry name" value="Homeodomain-like"/>
    <property type="match status" value="2"/>
</dbReference>
<feature type="domain" description="HTH araC/xylS-type" evidence="4">
    <location>
        <begin position="205"/>
        <end position="303"/>
    </location>
</feature>
<dbReference type="EMBL" id="CP011807">
    <property type="protein sequence ID" value="AKM32697.1"/>
    <property type="molecule type" value="Genomic_DNA"/>
</dbReference>
<dbReference type="InterPro" id="IPR009057">
    <property type="entry name" value="Homeodomain-like_sf"/>
</dbReference>
<keyword evidence="2" id="KW-0238">DNA-binding</keyword>
<evidence type="ECO:0000256" key="3">
    <source>
        <dbReference type="ARBA" id="ARBA00023163"/>
    </source>
</evidence>
<dbReference type="PRINTS" id="PR00032">
    <property type="entry name" value="HTHARAC"/>
</dbReference>
<dbReference type="InterPro" id="IPR020449">
    <property type="entry name" value="Tscrpt_reg_AraC-type_HTH"/>
</dbReference>
<dbReference type="PROSITE" id="PS00041">
    <property type="entry name" value="HTH_ARAC_FAMILY_1"/>
    <property type="match status" value="1"/>
</dbReference>
<gene>
    <name evidence="5" type="ORF">AB870_09250</name>
</gene>
<evidence type="ECO:0000256" key="1">
    <source>
        <dbReference type="ARBA" id="ARBA00023015"/>
    </source>
</evidence>
<keyword evidence="6" id="KW-1185">Reference proteome</keyword>
<name>A0A0H3WYA5_9BURK</name>
<organism evidence="5 6">
    <name type="scientific">Pandoraea faecigallinarum</name>
    <dbReference type="NCBI Taxonomy" id="656179"/>
    <lineage>
        <taxon>Bacteria</taxon>
        <taxon>Pseudomonadati</taxon>
        <taxon>Pseudomonadota</taxon>
        <taxon>Betaproteobacteria</taxon>
        <taxon>Burkholderiales</taxon>
        <taxon>Burkholderiaceae</taxon>
        <taxon>Pandoraea</taxon>
    </lineage>
</organism>
<dbReference type="PANTHER" id="PTHR46796:SF7">
    <property type="entry name" value="ARAC FAMILY TRANSCRIPTIONAL REGULATOR"/>
    <property type="match status" value="1"/>
</dbReference>
<dbReference type="PANTHER" id="PTHR46796">
    <property type="entry name" value="HTH-TYPE TRANSCRIPTIONAL ACTIVATOR RHAS-RELATED"/>
    <property type="match status" value="1"/>
</dbReference>
<dbReference type="InterPro" id="IPR018060">
    <property type="entry name" value="HTH_AraC"/>
</dbReference>
<keyword evidence="1" id="KW-0805">Transcription regulation</keyword>
<evidence type="ECO:0000256" key="2">
    <source>
        <dbReference type="ARBA" id="ARBA00023125"/>
    </source>
</evidence>